<keyword evidence="5 7" id="KW-1133">Transmembrane helix</keyword>
<evidence type="ECO:0000256" key="5">
    <source>
        <dbReference type="ARBA" id="ARBA00022989"/>
    </source>
</evidence>
<gene>
    <name evidence="9" type="ORF">GR212_35480</name>
</gene>
<dbReference type="CDD" id="cd06261">
    <property type="entry name" value="TM_PBP2"/>
    <property type="match status" value="1"/>
</dbReference>
<dbReference type="PANTHER" id="PTHR43163">
    <property type="entry name" value="DIPEPTIDE TRANSPORT SYSTEM PERMEASE PROTEIN DPPB-RELATED"/>
    <property type="match status" value="1"/>
</dbReference>
<feature type="transmembrane region" description="Helical" evidence="7">
    <location>
        <begin position="54"/>
        <end position="73"/>
    </location>
</feature>
<accession>A0A6L9UGU8</accession>
<dbReference type="SUPFAM" id="SSF161098">
    <property type="entry name" value="MetI-like"/>
    <property type="match status" value="1"/>
</dbReference>
<feature type="transmembrane region" description="Helical" evidence="7">
    <location>
        <begin position="143"/>
        <end position="166"/>
    </location>
</feature>
<evidence type="ECO:0000313" key="9">
    <source>
        <dbReference type="EMBL" id="NEI74844.1"/>
    </source>
</evidence>
<reference evidence="9 10" key="1">
    <citation type="submission" date="2019-12" db="EMBL/GenBank/DDBJ databases">
        <title>Rhizobium genotypes associated with high levels of biological nitrogen fixation by grain legumes in a temperate-maritime cropping system.</title>
        <authorList>
            <person name="Maluk M."/>
            <person name="Francesc Ferrando Molina F."/>
            <person name="Lopez Del Egido L."/>
            <person name="Lafos M."/>
            <person name="Langarica-Fuentes A."/>
            <person name="Gebre Yohannes G."/>
            <person name="Young M.W."/>
            <person name="Martin P."/>
            <person name="Gantlett R."/>
            <person name="Kenicer G."/>
            <person name="Hawes C."/>
            <person name="Begg G.S."/>
            <person name="Quilliam R.S."/>
            <person name="Squire G.R."/>
            <person name="Poole P.S."/>
            <person name="Young P.W."/>
            <person name="Iannetta P.M."/>
            <person name="James E.K."/>
        </authorList>
    </citation>
    <scope>NUCLEOTIDE SEQUENCE [LARGE SCALE GENOMIC DNA]</scope>
    <source>
        <strain evidence="9 10">JHI1118</strain>
    </source>
</reference>
<dbReference type="AlphaFoldDB" id="A0A6L9UGU8"/>
<name>A0A6L9UGU8_9HYPH</name>
<comment type="caution">
    <text evidence="9">The sequence shown here is derived from an EMBL/GenBank/DDBJ whole genome shotgun (WGS) entry which is preliminary data.</text>
</comment>
<dbReference type="RefSeq" id="WP_163994574.1">
    <property type="nucleotide sequence ID" value="NZ_WUEY01000041.1"/>
</dbReference>
<feature type="transmembrane region" description="Helical" evidence="7">
    <location>
        <begin position="294"/>
        <end position="313"/>
    </location>
</feature>
<evidence type="ECO:0000256" key="7">
    <source>
        <dbReference type="RuleBase" id="RU363032"/>
    </source>
</evidence>
<comment type="subcellular location">
    <subcellularLocation>
        <location evidence="1 7">Cell membrane</location>
        <topology evidence="1 7">Multi-pass membrane protein</topology>
    </subcellularLocation>
</comment>
<evidence type="ECO:0000256" key="3">
    <source>
        <dbReference type="ARBA" id="ARBA00022475"/>
    </source>
</evidence>
<dbReference type="GO" id="GO:0005886">
    <property type="term" value="C:plasma membrane"/>
    <property type="evidence" value="ECO:0007669"/>
    <property type="project" value="UniProtKB-SubCell"/>
</dbReference>
<dbReference type="Gene3D" id="1.10.3720.10">
    <property type="entry name" value="MetI-like"/>
    <property type="match status" value="1"/>
</dbReference>
<feature type="transmembrane region" description="Helical" evidence="7">
    <location>
        <begin position="218"/>
        <end position="238"/>
    </location>
</feature>
<sequence length="359" mass="37897">MTEGRRVPGTGVESLDVSSGEADTVSASFAAQRRWSIAFLRVGRGLVALLRETAGIVFVFILATIATFALGALSDLGPAATVLGDSASPEAVANLNREFGLDRPLIIQYLHWIGSMLGGDLGRSWFHNEDVATLIGQRLEVTLSVAAVALTIGIVLGVTLGIVAGLKQGTAVDRGITFFASIISALPPFVFAIFLILIVCVWLRLLPSAGYAPLEDDFWSWLARIILPGIALSLEVIADVARQLRSGLVSVMHEKYVTAAIVRGYSMRRIVLVHVLRNAASPALSTFALRAPGVLGGAVITESIFNMVGYAGLTTEAALGGDVPIVLGTLAVGVVIVLAFSLLINFLIIGLEPAGRRRD</sequence>
<dbReference type="EMBL" id="WUEY01000041">
    <property type="protein sequence ID" value="NEI74844.1"/>
    <property type="molecule type" value="Genomic_DNA"/>
</dbReference>
<evidence type="ECO:0000313" key="10">
    <source>
        <dbReference type="Proteomes" id="UP000483035"/>
    </source>
</evidence>
<comment type="similarity">
    <text evidence="7">Belongs to the binding-protein-dependent transport system permease family.</text>
</comment>
<evidence type="ECO:0000259" key="8">
    <source>
        <dbReference type="PROSITE" id="PS50928"/>
    </source>
</evidence>
<organism evidence="9 10">
    <name type="scientific">Rhizobium lusitanum</name>
    <dbReference type="NCBI Taxonomy" id="293958"/>
    <lineage>
        <taxon>Bacteria</taxon>
        <taxon>Pseudomonadati</taxon>
        <taxon>Pseudomonadota</taxon>
        <taxon>Alphaproteobacteria</taxon>
        <taxon>Hyphomicrobiales</taxon>
        <taxon>Rhizobiaceae</taxon>
        <taxon>Rhizobium/Agrobacterium group</taxon>
        <taxon>Rhizobium</taxon>
    </lineage>
</organism>
<dbReference type="InterPro" id="IPR035906">
    <property type="entry name" value="MetI-like_sf"/>
</dbReference>
<feature type="domain" description="ABC transmembrane type-1" evidence="8">
    <location>
        <begin position="139"/>
        <end position="348"/>
    </location>
</feature>
<dbReference type="PROSITE" id="PS50928">
    <property type="entry name" value="ABC_TM1"/>
    <property type="match status" value="1"/>
</dbReference>
<dbReference type="Pfam" id="PF19300">
    <property type="entry name" value="BPD_transp_1_N"/>
    <property type="match status" value="1"/>
</dbReference>
<evidence type="ECO:0000256" key="2">
    <source>
        <dbReference type="ARBA" id="ARBA00022448"/>
    </source>
</evidence>
<keyword evidence="6 7" id="KW-0472">Membrane</keyword>
<protein>
    <submittedName>
        <fullName evidence="9">ABC transporter permease subunit</fullName>
    </submittedName>
</protein>
<keyword evidence="3" id="KW-1003">Cell membrane</keyword>
<dbReference type="GO" id="GO:0055085">
    <property type="term" value="P:transmembrane transport"/>
    <property type="evidence" value="ECO:0007669"/>
    <property type="project" value="InterPro"/>
</dbReference>
<feature type="transmembrane region" description="Helical" evidence="7">
    <location>
        <begin position="178"/>
        <end position="206"/>
    </location>
</feature>
<keyword evidence="4 7" id="KW-0812">Transmembrane</keyword>
<feature type="transmembrane region" description="Helical" evidence="7">
    <location>
        <begin position="325"/>
        <end position="351"/>
    </location>
</feature>
<dbReference type="Pfam" id="PF00528">
    <property type="entry name" value="BPD_transp_1"/>
    <property type="match status" value="1"/>
</dbReference>
<dbReference type="PANTHER" id="PTHR43163:SF3">
    <property type="entry name" value="PEPTIDE ABC TRANSPORTER PERMEASE PROTEIN"/>
    <property type="match status" value="1"/>
</dbReference>
<proteinExistence type="inferred from homology"/>
<dbReference type="Proteomes" id="UP000483035">
    <property type="component" value="Unassembled WGS sequence"/>
</dbReference>
<dbReference type="InterPro" id="IPR045621">
    <property type="entry name" value="BPD_transp_1_N"/>
</dbReference>
<evidence type="ECO:0000256" key="6">
    <source>
        <dbReference type="ARBA" id="ARBA00023136"/>
    </source>
</evidence>
<dbReference type="InterPro" id="IPR000515">
    <property type="entry name" value="MetI-like"/>
</dbReference>
<evidence type="ECO:0000256" key="1">
    <source>
        <dbReference type="ARBA" id="ARBA00004651"/>
    </source>
</evidence>
<keyword evidence="2 7" id="KW-0813">Transport</keyword>
<evidence type="ECO:0000256" key="4">
    <source>
        <dbReference type="ARBA" id="ARBA00022692"/>
    </source>
</evidence>